<accession>A0A4D7JRR2</accession>
<name>A0A4D7JRR2_9BACT</name>
<dbReference type="InterPro" id="IPR020287">
    <property type="entry name" value="Tail_sheath_C"/>
</dbReference>
<dbReference type="EMBL" id="CP028923">
    <property type="protein sequence ID" value="QCK14526.1"/>
    <property type="molecule type" value="Genomic_DNA"/>
</dbReference>
<protein>
    <submittedName>
        <fullName evidence="3">Phage tail protein</fullName>
    </submittedName>
</protein>
<dbReference type="InterPro" id="IPR052042">
    <property type="entry name" value="Tail_sheath_structural"/>
</dbReference>
<dbReference type="RefSeq" id="WP_137090113.1">
    <property type="nucleotide sequence ID" value="NZ_CP028923.1"/>
</dbReference>
<organism evidence="3 4">
    <name type="scientific">Mangrovivirga cuniculi</name>
    <dbReference type="NCBI Taxonomy" id="2715131"/>
    <lineage>
        <taxon>Bacteria</taxon>
        <taxon>Pseudomonadati</taxon>
        <taxon>Bacteroidota</taxon>
        <taxon>Cytophagia</taxon>
        <taxon>Cytophagales</taxon>
        <taxon>Mangrovivirgaceae</taxon>
        <taxon>Mangrovivirga</taxon>
    </lineage>
</organism>
<gene>
    <name evidence="3" type="ORF">DCC35_07105</name>
</gene>
<dbReference type="OrthoDB" id="9767864at2"/>
<keyword evidence="4" id="KW-1185">Reference proteome</keyword>
<evidence type="ECO:0000259" key="2">
    <source>
        <dbReference type="Pfam" id="PF17482"/>
    </source>
</evidence>
<dbReference type="PANTHER" id="PTHR35861">
    <property type="match status" value="1"/>
</dbReference>
<sequence>MSQNLATPGVYVEEKNAFSNSVAAVPTAVPAFIGYTEKARRDGRSLINKPVRISSLSEFYNIFGGGPTTTFNVQSADANEDYDFEIGNNGYKIVSDNKARFMLYDSIRLFFANGGSTCWVVSAGSYYSEVKSSAPAAKSKDGKDAKQPSSTTELKQNAISKKALQEALDSLYGEEEPTMLVVPEAVMLEEADCFALQQDMLSHCGYRTKSRFAILDVFDGTKARSYDKNDVITRFREGIGSNFLAYGAAYYPWVYTSVVQNEELSYANISNTDKLKELLSKEAEASAPNAKKADEIKAEINKIGDVDDISSLTQTLKVISPSFEKILQKIKTHLNVLPASAAMAGVYTMIDGERGVWKAPANLTVSQAIAPMVRLTQDDQEDLNVTPSGKSINAIRAFVGEGTTVWGARTLDGNSQDWRYINVRRTITYIEQSIKKAAKAYVYEPNNSGTWVLVRSMINSFLNDIWRQGGLVGLTPADAYDVQVGLGSTMTPNDILDGVMNVSVKVAVSRPAEFIVITFQQKMQES</sequence>
<reference evidence="3 4" key="1">
    <citation type="submission" date="2018-04" db="EMBL/GenBank/DDBJ databases">
        <title>Complete genome uncultured novel isolate.</title>
        <authorList>
            <person name="Merlino G."/>
        </authorList>
    </citation>
    <scope>NUCLEOTIDE SEQUENCE [LARGE SCALE GENOMIC DNA]</scope>
    <source>
        <strain evidence="4">R1DC9</strain>
    </source>
</reference>
<dbReference type="Proteomes" id="UP000298616">
    <property type="component" value="Chromosome"/>
</dbReference>
<evidence type="ECO:0000256" key="1">
    <source>
        <dbReference type="ARBA" id="ARBA00008005"/>
    </source>
</evidence>
<dbReference type="PANTHER" id="PTHR35861:SF1">
    <property type="entry name" value="PHAGE TAIL SHEATH PROTEIN"/>
    <property type="match status" value="1"/>
</dbReference>
<dbReference type="AlphaFoldDB" id="A0A4D7JRR2"/>
<proteinExistence type="inferred from homology"/>
<feature type="domain" description="Tail sheath protein C-terminal" evidence="2">
    <location>
        <begin position="415"/>
        <end position="521"/>
    </location>
</feature>
<evidence type="ECO:0000313" key="3">
    <source>
        <dbReference type="EMBL" id="QCK14526.1"/>
    </source>
</evidence>
<evidence type="ECO:0000313" key="4">
    <source>
        <dbReference type="Proteomes" id="UP000298616"/>
    </source>
</evidence>
<dbReference type="KEGG" id="fpf:DCC35_07105"/>
<dbReference type="Pfam" id="PF17482">
    <property type="entry name" value="Phage_sheath_1C"/>
    <property type="match status" value="1"/>
</dbReference>
<dbReference type="Gene3D" id="3.40.50.11780">
    <property type="match status" value="1"/>
</dbReference>
<comment type="similarity">
    <text evidence="1">Belongs to the myoviridae tail sheath protein family.</text>
</comment>